<dbReference type="Pfam" id="PF05348">
    <property type="entry name" value="UMP1"/>
    <property type="match status" value="1"/>
</dbReference>
<protein>
    <recommendedName>
        <fullName evidence="5">Proteasome maturation factor UMP1 family protein</fullName>
    </recommendedName>
</protein>
<dbReference type="AlphaFoldDB" id="A0A1J4MQS7"/>
<comment type="caution">
    <text evidence="3">The sequence shown here is derived from an EMBL/GenBank/DDBJ whole genome shotgun (WGS) entry which is preliminary data.</text>
</comment>
<dbReference type="PANTHER" id="PTHR12828">
    <property type="entry name" value="PROTEASOME MATURATION PROTEIN UMP1"/>
    <property type="match status" value="1"/>
</dbReference>
<dbReference type="InterPro" id="IPR008012">
    <property type="entry name" value="Ump1"/>
</dbReference>
<dbReference type="PANTHER" id="PTHR12828:SF3">
    <property type="entry name" value="PROTEASOME MATURATION PROTEIN"/>
    <property type="match status" value="1"/>
</dbReference>
<dbReference type="VEuPathDB" id="CryptoDB:cand_001250"/>
<evidence type="ECO:0000313" key="3">
    <source>
        <dbReference type="EMBL" id="OII76602.1"/>
    </source>
</evidence>
<proteinExistence type="inferred from homology"/>
<comment type="similarity">
    <text evidence="2">Belongs to the POMP/UMP1 family.</text>
</comment>
<reference evidence="3 4" key="1">
    <citation type="submission" date="2016-10" db="EMBL/GenBank/DDBJ databases">
        <title>Reductive evolution of mitochondrial metabolism and differential evolution of invasion-related proteins in Cryptosporidium.</title>
        <authorList>
            <person name="Liu S."/>
            <person name="Roellig D.M."/>
            <person name="Guo Y."/>
            <person name="Li N."/>
            <person name="Frace M.A."/>
            <person name="Tang K."/>
            <person name="Zhang L."/>
            <person name="Feng Y."/>
            <person name="Xiao L."/>
        </authorList>
    </citation>
    <scope>NUCLEOTIDE SEQUENCE [LARGE SCALE GENOMIC DNA]</scope>
    <source>
        <strain evidence="3">30847</strain>
    </source>
</reference>
<sequence>MESKYDLTHCTTYPNNSLISGFAPIDLGTNQGSLPQKVQEKGFVKQQEMRLQMNSIVYGYHSSLRARMEQDIVSKTQRHPGLPSSHLSLDLVMGCDDSLDICDYLNIESPLDPLGKMSINSALEARFGV</sequence>
<evidence type="ECO:0008006" key="5">
    <source>
        <dbReference type="Google" id="ProtNLM"/>
    </source>
</evidence>
<dbReference type="EMBL" id="LRBS01000057">
    <property type="protein sequence ID" value="OII76602.1"/>
    <property type="molecule type" value="Genomic_DNA"/>
</dbReference>
<accession>A0A1J4MQS7</accession>
<evidence type="ECO:0000256" key="1">
    <source>
        <dbReference type="ARBA" id="ARBA00023186"/>
    </source>
</evidence>
<evidence type="ECO:0000313" key="4">
    <source>
        <dbReference type="Proteomes" id="UP000186804"/>
    </source>
</evidence>
<dbReference type="Proteomes" id="UP000186804">
    <property type="component" value="Unassembled WGS sequence"/>
</dbReference>
<dbReference type="GO" id="GO:0043248">
    <property type="term" value="P:proteasome assembly"/>
    <property type="evidence" value="ECO:0007669"/>
    <property type="project" value="InterPro"/>
</dbReference>
<dbReference type="RefSeq" id="XP_067068448.1">
    <property type="nucleotide sequence ID" value="XM_067210373.1"/>
</dbReference>
<evidence type="ECO:0000256" key="2">
    <source>
        <dbReference type="ARBA" id="ARBA00043974"/>
    </source>
</evidence>
<keyword evidence="1" id="KW-0143">Chaperone</keyword>
<dbReference type="GO" id="GO:0005737">
    <property type="term" value="C:cytoplasm"/>
    <property type="evidence" value="ECO:0007669"/>
    <property type="project" value="TreeGrafter"/>
</dbReference>
<dbReference type="GeneID" id="92364310"/>
<dbReference type="GO" id="GO:0005634">
    <property type="term" value="C:nucleus"/>
    <property type="evidence" value="ECO:0007669"/>
    <property type="project" value="TreeGrafter"/>
</dbReference>
<name>A0A1J4MQS7_9CRYT</name>
<dbReference type="OrthoDB" id="15001at2759"/>
<keyword evidence="4" id="KW-1185">Reference proteome</keyword>
<organism evidence="3 4">
    <name type="scientific">Cryptosporidium andersoni</name>
    <dbReference type="NCBI Taxonomy" id="117008"/>
    <lineage>
        <taxon>Eukaryota</taxon>
        <taxon>Sar</taxon>
        <taxon>Alveolata</taxon>
        <taxon>Apicomplexa</taxon>
        <taxon>Conoidasida</taxon>
        <taxon>Coccidia</taxon>
        <taxon>Eucoccidiorida</taxon>
        <taxon>Eimeriorina</taxon>
        <taxon>Cryptosporidiidae</taxon>
        <taxon>Cryptosporidium</taxon>
    </lineage>
</organism>
<gene>
    <name evidence="3" type="ORF">cand_001250</name>
</gene>